<dbReference type="SUPFAM" id="SSF54117">
    <property type="entry name" value="Interleukin 8-like chemokines"/>
    <property type="match status" value="1"/>
</dbReference>
<evidence type="ECO:0000313" key="4">
    <source>
        <dbReference type="Proteomes" id="UP000472265"/>
    </source>
</evidence>
<dbReference type="Proteomes" id="UP000472265">
    <property type="component" value="Chromosome 20"/>
</dbReference>
<dbReference type="GO" id="GO:0006955">
    <property type="term" value="P:immune response"/>
    <property type="evidence" value="ECO:0007669"/>
    <property type="project" value="InterPro"/>
</dbReference>
<accession>A0A671Y8K8</accession>
<evidence type="ECO:0000256" key="1">
    <source>
        <dbReference type="ARBA" id="ARBA00022514"/>
    </source>
</evidence>
<dbReference type="Gene3D" id="2.40.50.40">
    <property type="match status" value="1"/>
</dbReference>
<dbReference type="Ensembl" id="ENSSAUT00010062792.1">
    <property type="protein sequence ID" value="ENSSAUP00010059865.1"/>
    <property type="gene ID" value="ENSSAUG00010024307.1"/>
</dbReference>
<reference evidence="3" key="3">
    <citation type="submission" date="2025-09" db="UniProtKB">
        <authorList>
            <consortium name="Ensembl"/>
        </authorList>
    </citation>
    <scope>IDENTIFICATION</scope>
</reference>
<keyword evidence="4" id="KW-1185">Reference proteome</keyword>
<feature type="domain" description="Chemokine interleukin-8-like" evidence="2">
    <location>
        <begin position="66"/>
        <end position="125"/>
    </location>
</feature>
<evidence type="ECO:0000313" key="3">
    <source>
        <dbReference type="Ensembl" id="ENSSAUP00010059865.1"/>
    </source>
</evidence>
<keyword evidence="1" id="KW-0202">Cytokine</keyword>
<dbReference type="InterPro" id="IPR036048">
    <property type="entry name" value="Interleukin_8-like_sf"/>
</dbReference>
<dbReference type="GO" id="GO:0005615">
    <property type="term" value="C:extracellular space"/>
    <property type="evidence" value="ECO:0007669"/>
    <property type="project" value="UniProtKB-KW"/>
</dbReference>
<protein>
    <recommendedName>
        <fullName evidence="2">Chemokine interleukin-8-like domain-containing protein</fullName>
    </recommendedName>
</protein>
<dbReference type="AlphaFoldDB" id="A0A671Y8K8"/>
<sequence>MPRVGPASVQNKAIDNSLTVILGPRMPFSIRCGLTLLCLTMLPLLHAQEIRKVIQPLDRIPIPAPTCCVTTSKSTLNEPVTACHEQKENIFPGCRVHAYIFRTVSKRDWCVDPGAWWIPQRLKRLEQVSPGFDLKSNAA</sequence>
<reference evidence="3" key="1">
    <citation type="submission" date="2021-04" db="EMBL/GenBank/DDBJ databases">
        <authorList>
            <consortium name="Wellcome Sanger Institute Data Sharing"/>
        </authorList>
    </citation>
    <scope>NUCLEOTIDE SEQUENCE [LARGE SCALE GENOMIC DNA]</scope>
</reference>
<organism evidence="3 4">
    <name type="scientific">Sparus aurata</name>
    <name type="common">Gilthead sea bream</name>
    <dbReference type="NCBI Taxonomy" id="8175"/>
    <lineage>
        <taxon>Eukaryota</taxon>
        <taxon>Metazoa</taxon>
        <taxon>Chordata</taxon>
        <taxon>Craniata</taxon>
        <taxon>Vertebrata</taxon>
        <taxon>Euteleostomi</taxon>
        <taxon>Actinopterygii</taxon>
        <taxon>Neopterygii</taxon>
        <taxon>Teleostei</taxon>
        <taxon>Neoteleostei</taxon>
        <taxon>Acanthomorphata</taxon>
        <taxon>Eupercaria</taxon>
        <taxon>Spariformes</taxon>
        <taxon>Sparidae</taxon>
        <taxon>Sparus</taxon>
    </lineage>
</organism>
<name>A0A671Y8K8_SPAAU</name>
<reference evidence="3" key="2">
    <citation type="submission" date="2025-08" db="UniProtKB">
        <authorList>
            <consortium name="Ensembl"/>
        </authorList>
    </citation>
    <scope>IDENTIFICATION</scope>
</reference>
<dbReference type="GO" id="GO:0008009">
    <property type="term" value="F:chemokine activity"/>
    <property type="evidence" value="ECO:0007669"/>
    <property type="project" value="InterPro"/>
</dbReference>
<evidence type="ECO:0000259" key="2">
    <source>
        <dbReference type="Pfam" id="PF00048"/>
    </source>
</evidence>
<dbReference type="InParanoid" id="A0A671Y8K8"/>
<proteinExistence type="predicted"/>
<dbReference type="Pfam" id="PF00048">
    <property type="entry name" value="IL8"/>
    <property type="match status" value="1"/>
</dbReference>
<dbReference type="InterPro" id="IPR001811">
    <property type="entry name" value="Chemokine_IL8-like_dom"/>
</dbReference>
<dbReference type="GeneTree" id="ENSGT00940000177288"/>